<evidence type="ECO:0000313" key="1">
    <source>
        <dbReference type="EMBL" id="ESL07016.1"/>
    </source>
</evidence>
<dbReference type="AlphaFoldDB" id="A0A061IYT9"/>
<dbReference type="VEuPathDB" id="TriTrypDB:TRSC58_05302"/>
<reference evidence="1 2" key="1">
    <citation type="submission" date="2013-07" db="EMBL/GenBank/DDBJ databases">
        <authorList>
            <person name="Stoco P.H."/>
            <person name="Wagner G."/>
            <person name="Gerber A."/>
            <person name="Zaha A."/>
            <person name="Thompson C."/>
            <person name="Bartholomeu D.C."/>
            <person name="Luckemeyer D.D."/>
            <person name="Bahia D."/>
            <person name="Loreto E."/>
            <person name="Prestes E.B."/>
            <person name="Lima F.M."/>
            <person name="Rodrigues-Luiz G."/>
            <person name="Vallejo G.A."/>
            <person name="Filho J.F."/>
            <person name="Monteiro K.M."/>
            <person name="Tyler K.M."/>
            <person name="de Almeida L.G."/>
            <person name="Ortiz M.F."/>
            <person name="Siervo M.A."/>
            <person name="de Moraes M.H."/>
            <person name="Cunha O.L."/>
            <person name="Mendonca-Neto R."/>
            <person name="Silva R."/>
            <person name="Teixeira S.M."/>
            <person name="Murta S.M."/>
            <person name="Sincero T.C."/>
            <person name="Mendes T.A."/>
            <person name="Urmenyi T.P."/>
            <person name="Silva V.G."/>
            <person name="da Rocha W.D."/>
            <person name="Andersson B."/>
            <person name="Romanha A.J."/>
            <person name="Steindel M."/>
            <person name="de Vasconcelos A.T."/>
            <person name="Grisard E.C."/>
        </authorList>
    </citation>
    <scope>NUCLEOTIDE SEQUENCE [LARGE SCALE GENOMIC DNA]</scope>
    <source>
        <strain evidence="1 2">SC58</strain>
    </source>
</reference>
<dbReference type="Gene3D" id="1.20.890.10">
    <property type="entry name" value="cAMP-dependent protein kinase regulatory subunit, dimerization-anchoring domain"/>
    <property type="match status" value="1"/>
</dbReference>
<evidence type="ECO:0008006" key="3">
    <source>
        <dbReference type="Google" id="ProtNLM"/>
    </source>
</evidence>
<protein>
    <recommendedName>
        <fullName evidence="3">RIIa domain-containing protein</fullName>
    </recommendedName>
</protein>
<comment type="caution">
    <text evidence="1">The sequence shown here is derived from an EMBL/GenBank/DDBJ whole genome shotgun (WGS) entry which is preliminary data.</text>
</comment>
<keyword evidence="2" id="KW-1185">Reference proteome</keyword>
<organism evidence="1 2">
    <name type="scientific">Trypanosoma rangeli SC58</name>
    <dbReference type="NCBI Taxonomy" id="429131"/>
    <lineage>
        <taxon>Eukaryota</taxon>
        <taxon>Discoba</taxon>
        <taxon>Euglenozoa</taxon>
        <taxon>Kinetoplastea</taxon>
        <taxon>Metakinetoplastina</taxon>
        <taxon>Trypanosomatida</taxon>
        <taxon>Trypanosomatidae</taxon>
        <taxon>Trypanosoma</taxon>
        <taxon>Herpetosoma</taxon>
    </lineage>
</organism>
<accession>A0A061IYT9</accession>
<evidence type="ECO:0000313" key="2">
    <source>
        <dbReference type="Proteomes" id="UP000031737"/>
    </source>
</evidence>
<dbReference type="Proteomes" id="UP000031737">
    <property type="component" value="Unassembled WGS sequence"/>
</dbReference>
<proteinExistence type="predicted"/>
<dbReference type="OrthoDB" id="6334211at2759"/>
<name>A0A061IYT9_TRYRA</name>
<gene>
    <name evidence="1" type="ORF">TRSC58_05302</name>
</gene>
<sequence length="79" mass="9339">MVSTALKKEFFDYEGRVRVEKHAREVVERNAQYISEHPEITPVLHDILQHLLIHKPEEPLAAIRDYARTRLPPARRQPM</sequence>
<dbReference type="SUPFAM" id="SSF47391">
    <property type="entry name" value="Dimerization-anchoring domain of cAMP-dependent PK regulatory subunit"/>
    <property type="match status" value="1"/>
</dbReference>
<dbReference type="EMBL" id="AUPL01005302">
    <property type="protein sequence ID" value="ESL07016.1"/>
    <property type="molecule type" value="Genomic_DNA"/>
</dbReference>